<evidence type="ECO:0000313" key="3">
    <source>
        <dbReference type="EMBL" id="TFE02226.1"/>
    </source>
</evidence>
<evidence type="ECO:0000256" key="1">
    <source>
        <dbReference type="ARBA" id="ARBA00008645"/>
    </source>
</evidence>
<keyword evidence="4" id="KW-1185">Reference proteome</keyword>
<dbReference type="Proteomes" id="UP000297776">
    <property type="component" value="Unassembled WGS sequence"/>
</dbReference>
<dbReference type="Pfam" id="PF00561">
    <property type="entry name" value="Abhydrolase_1"/>
    <property type="match status" value="1"/>
</dbReference>
<proteinExistence type="inferred from homology"/>
<organism evidence="3 4">
    <name type="scientific">Jeotgalibacillus salarius</name>
    <dbReference type="NCBI Taxonomy" id="546023"/>
    <lineage>
        <taxon>Bacteria</taxon>
        <taxon>Bacillati</taxon>
        <taxon>Bacillota</taxon>
        <taxon>Bacilli</taxon>
        <taxon>Bacillales</taxon>
        <taxon>Caryophanaceae</taxon>
        <taxon>Jeotgalibacillus</taxon>
    </lineage>
</organism>
<dbReference type="PANTHER" id="PTHR43039">
    <property type="entry name" value="ESTERASE-RELATED"/>
    <property type="match status" value="1"/>
</dbReference>
<reference evidence="3 4" key="1">
    <citation type="submission" date="2019-03" db="EMBL/GenBank/DDBJ databases">
        <authorList>
            <person name="Yang Y."/>
        </authorList>
    </citation>
    <scope>NUCLEOTIDE SEQUENCE [LARGE SCALE GENOMIC DNA]</scope>
    <source>
        <strain evidence="3 4">ASL-1</strain>
    </source>
</reference>
<evidence type="ECO:0000259" key="2">
    <source>
        <dbReference type="Pfam" id="PF00561"/>
    </source>
</evidence>
<evidence type="ECO:0000313" key="4">
    <source>
        <dbReference type="Proteomes" id="UP000297776"/>
    </source>
</evidence>
<dbReference type="Gene3D" id="3.40.50.1820">
    <property type="entry name" value="alpha/beta hydrolase"/>
    <property type="match status" value="1"/>
</dbReference>
<dbReference type="SUPFAM" id="SSF53474">
    <property type="entry name" value="alpha/beta-Hydrolases"/>
    <property type="match status" value="1"/>
</dbReference>
<gene>
    <name evidence="3" type="ORF">E2626_06510</name>
</gene>
<dbReference type="InterPro" id="IPR000073">
    <property type="entry name" value="AB_hydrolase_1"/>
</dbReference>
<protein>
    <submittedName>
        <fullName evidence="3">Alpha/beta hydrolase</fullName>
    </submittedName>
</protein>
<accession>A0A4Y8LHC7</accession>
<dbReference type="OrthoDB" id="9780932at2"/>
<dbReference type="PRINTS" id="PR00111">
    <property type="entry name" value="ABHYDROLASE"/>
</dbReference>
<keyword evidence="3" id="KW-0378">Hydrolase</keyword>
<dbReference type="RefSeq" id="WP_134380929.1">
    <property type="nucleotide sequence ID" value="NZ_SORX01000003.1"/>
</dbReference>
<sequence length="269" mass="29978">MKTDVLKRNNVHIQGSGKQALLFAHGFGSSQNAWAQVVKAFEADYQIITFDYVGSGHSDKQAYSSDRYDSLAGYAEDVIEICEALKLKEVIFVGHSVSGMIGTIAAAKKPNLFKQMMMIAASARYLNDDGYHGGFEEESISGMLNMMEKNFNEWAKYLAPTASKNEDRPELAKGFEKELLSNDQTIAREFAEATFLVDMREKLAHLNVPVVVMQPSDDTIVPHEAALYLVNQFPDSELVVLRATGHNPHISHPEEVIKYIKKYIAVEAV</sequence>
<comment type="similarity">
    <text evidence="1">Belongs to the AB hydrolase superfamily.</text>
</comment>
<name>A0A4Y8LHC7_9BACL</name>
<feature type="domain" description="AB hydrolase-1" evidence="2">
    <location>
        <begin position="20"/>
        <end position="253"/>
    </location>
</feature>
<dbReference type="AlphaFoldDB" id="A0A4Y8LHC7"/>
<dbReference type="GO" id="GO:0016787">
    <property type="term" value="F:hydrolase activity"/>
    <property type="evidence" value="ECO:0007669"/>
    <property type="project" value="UniProtKB-KW"/>
</dbReference>
<comment type="caution">
    <text evidence="3">The sequence shown here is derived from an EMBL/GenBank/DDBJ whole genome shotgun (WGS) entry which is preliminary data.</text>
</comment>
<dbReference type="EMBL" id="SORX01000003">
    <property type="protein sequence ID" value="TFE02226.1"/>
    <property type="molecule type" value="Genomic_DNA"/>
</dbReference>
<dbReference type="InterPro" id="IPR029058">
    <property type="entry name" value="AB_hydrolase_fold"/>
</dbReference>